<dbReference type="GO" id="GO:0006508">
    <property type="term" value="P:proteolysis"/>
    <property type="evidence" value="ECO:0007669"/>
    <property type="project" value="UniProtKB-KW"/>
</dbReference>
<dbReference type="PANTHER" id="PTHR43731:SF14">
    <property type="entry name" value="PRESENILIN-ASSOCIATED RHOMBOID-LIKE PROTEIN, MITOCHONDRIAL"/>
    <property type="match status" value="1"/>
</dbReference>
<evidence type="ECO:0000256" key="3">
    <source>
        <dbReference type="ARBA" id="ARBA00022692"/>
    </source>
</evidence>
<dbReference type="EMBL" id="JAFBBU010000001">
    <property type="protein sequence ID" value="MBM7473750.1"/>
    <property type="molecule type" value="Genomic_DNA"/>
</dbReference>
<dbReference type="InterPro" id="IPR050925">
    <property type="entry name" value="Rhomboid_protease_S54"/>
</dbReference>
<proteinExistence type="inferred from homology"/>
<evidence type="ECO:0000256" key="4">
    <source>
        <dbReference type="ARBA" id="ARBA00022801"/>
    </source>
</evidence>
<dbReference type="Pfam" id="PF01694">
    <property type="entry name" value="Rhomboid"/>
    <property type="match status" value="1"/>
</dbReference>
<dbReference type="InterPro" id="IPR022764">
    <property type="entry name" value="Peptidase_S54_rhomboid_dom"/>
</dbReference>
<feature type="transmembrane region" description="Helical" evidence="7">
    <location>
        <begin position="119"/>
        <end position="135"/>
    </location>
</feature>
<dbReference type="PANTHER" id="PTHR43731">
    <property type="entry name" value="RHOMBOID PROTEASE"/>
    <property type="match status" value="1"/>
</dbReference>
<dbReference type="Gene3D" id="1.20.1540.10">
    <property type="entry name" value="Rhomboid-like"/>
    <property type="match status" value="1"/>
</dbReference>
<keyword evidence="6 7" id="KW-0472">Membrane</keyword>
<gene>
    <name evidence="9" type="ORF">JOE66_003384</name>
</gene>
<protein>
    <submittedName>
        <fullName evidence="9">Membrane associated rhomboid family serine protease</fullName>
    </submittedName>
</protein>
<evidence type="ECO:0000313" key="9">
    <source>
        <dbReference type="EMBL" id="MBM7473750.1"/>
    </source>
</evidence>
<evidence type="ECO:0000256" key="5">
    <source>
        <dbReference type="ARBA" id="ARBA00022989"/>
    </source>
</evidence>
<evidence type="ECO:0000256" key="1">
    <source>
        <dbReference type="ARBA" id="ARBA00004141"/>
    </source>
</evidence>
<evidence type="ECO:0000313" key="10">
    <source>
        <dbReference type="Proteomes" id="UP000776164"/>
    </source>
</evidence>
<feature type="transmembrane region" description="Helical" evidence="7">
    <location>
        <begin position="69"/>
        <end position="87"/>
    </location>
</feature>
<evidence type="ECO:0000256" key="7">
    <source>
        <dbReference type="SAM" id="Phobius"/>
    </source>
</evidence>
<dbReference type="InterPro" id="IPR035952">
    <property type="entry name" value="Rhomboid-like_sf"/>
</dbReference>
<evidence type="ECO:0000256" key="2">
    <source>
        <dbReference type="ARBA" id="ARBA00009045"/>
    </source>
</evidence>
<name>A0ABS2LAE9_9MICO</name>
<comment type="similarity">
    <text evidence="2">Belongs to the peptidase S54 family.</text>
</comment>
<dbReference type="Proteomes" id="UP000776164">
    <property type="component" value="Unassembled WGS sequence"/>
</dbReference>
<keyword evidence="10" id="KW-1185">Reference proteome</keyword>
<organism evidence="9 10">
    <name type="scientific">Subtercola frigoramans</name>
    <dbReference type="NCBI Taxonomy" id="120298"/>
    <lineage>
        <taxon>Bacteria</taxon>
        <taxon>Bacillati</taxon>
        <taxon>Actinomycetota</taxon>
        <taxon>Actinomycetes</taxon>
        <taxon>Micrococcales</taxon>
        <taxon>Microbacteriaceae</taxon>
        <taxon>Subtercola</taxon>
    </lineage>
</organism>
<evidence type="ECO:0000256" key="6">
    <source>
        <dbReference type="ARBA" id="ARBA00023136"/>
    </source>
</evidence>
<dbReference type="SUPFAM" id="SSF144091">
    <property type="entry name" value="Rhomboid-like"/>
    <property type="match status" value="1"/>
</dbReference>
<keyword evidence="3 7" id="KW-0812">Transmembrane</keyword>
<keyword evidence="5 7" id="KW-1133">Transmembrane helix</keyword>
<feature type="transmembrane region" description="Helical" evidence="7">
    <location>
        <begin position="35"/>
        <end position="57"/>
    </location>
</feature>
<feature type="transmembrane region" description="Helical" evidence="7">
    <location>
        <begin position="141"/>
        <end position="159"/>
    </location>
</feature>
<comment type="subcellular location">
    <subcellularLocation>
        <location evidence="1">Membrane</location>
        <topology evidence="1">Multi-pass membrane protein</topology>
    </subcellularLocation>
</comment>
<keyword evidence="4" id="KW-0378">Hydrolase</keyword>
<dbReference type="GO" id="GO:0008233">
    <property type="term" value="F:peptidase activity"/>
    <property type="evidence" value="ECO:0007669"/>
    <property type="project" value="UniProtKB-KW"/>
</dbReference>
<feature type="transmembrane region" description="Helical" evidence="7">
    <location>
        <begin position="93"/>
        <end position="112"/>
    </location>
</feature>
<comment type="caution">
    <text evidence="9">The sequence shown here is derived from an EMBL/GenBank/DDBJ whole genome shotgun (WGS) entry which is preliminary data.</text>
</comment>
<sequence>MTEALQFAGVYVQNTGYIPVEPWRMLSYAFVHNPFSISSPLSILHIAFNMYSLYIFGRVLEPMIGRWRFLVLYLLSAIGGAVAIDLLTSGMSAVIGASGAIFGLMAATFVIVRKLGGNMSQLVVLVILNLAIGFLVPGISWQAHVGGLVVGALVGVIFMETRQRRQQWLQVGLTAGLFALLIAVTVIRAFV</sequence>
<accession>A0ABS2LAE9</accession>
<reference evidence="9 10" key="1">
    <citation type="submission" date="2021-01" db="EMBL/GenBank/DDBJ databases">
        <title>Sequencing the genomes of 1000 actinobacteria strains.</title>
        <authorList>
            <person name="Klenk H.-P."/>
        </authorList>
    </citation>
    <scope>NUCLEOTIDE SEQUENCE [LARGE SCALE GENOMIC DNA]</scope>
    <source>
        <strain evidence="9 10">DSM 13057</strain>
    </source>
</reference>
<evidence type="ECO:0000259" key="8">
    <source>
        <dbReference type="Pfam" id="PF01694"/>
    </source>
</evidence>
<dbReference type="RefSeq" id="WP_307827266.1">
    <property type="nucleotide sequence ID" value="NZ_BAAAHT010000001.1"/>
</dbReference>
<feature type="transmembrane region" description="Helical" evidence="7">
    <location>
        <begin position="171"/>
        <end position="190"/>
    </location>
</feature>
<keyword evidence="9" id="KW-0645">Protease</keyword>
<feature type="domain" description="Peptidase S54 rhomboid" evidence="8">
    <location>
        <begin position="21"/>
        <end position="159"/>
    </location>
</feature>